<sequence>MRKMISWNVNGLRACVGKGFLEYVKESDADIFCIQESKLQEGQIELDLPGYRQYWNYAEKKGYSGTAMFTKEEPVSVSYGLGIPEHDKEGRVITAEFDDYYVVTCYTPNSQDGLKRLDYRMEWEDAFLSYLKKLEEKKPVVFCGDLNVAHKEIDLKNPKTNRKNAGFTDEEREKFTRLLDAGFIDTWRYFNPDLEGVYSWWSYRFSARQKNAGWRIDYFCVSDSLKDRLVSAAIHTDVLGSDHCPVEVVIGD</sequence>
<dbReference type="EMBL" id="JACRTJ010000023">
    <property type="protein sequence ID" value="MBC8599621.1"/>
    <property type="molecule type" value="Genomic_DNA"/>
</dbReference>
<dbReference type="SUPFAM" id="SSF56219">
    <property type="entry name" value="DNase I-like"/>
    <property type="match status" value="1"/>
</dbReference>
<reference evidence="7 8" key="1">
    <citation type="submission" date="2020-08" db="EMBL/GenBank/DDBJ databases">
        <title>Genome public.</title>
        <authorList>
            <person name="Liu C."/>
            <person name="Sun Q."/>
        </authorList>
    </citation>
    <scope>NUCLEOTIDE SEQUENCE [LARGE SCALE GENOMIC DNA]</scope>
    <source>
        <strain evidence="7 8">BX10</strain>
    </source>
</reference>
<dbReference type="PROSITE" id="PS51435">
    <property type="entry name" value="AP_NUCLEASE_F1_4"/>
    <property type="match status" value="1"/>
</dbReference>
<keyword evidence="8" id="KW-1185">Reference proteome</keyword>
<keyword evidence="5" id="KW-0460">Magnesium</keyword>
<dbReference type="InterPro" id="IPR004808">
    <property type="entry name" value="AP_endonuc_1"/>
</dbReference>
<proteinExistence type="inferred from homology"/>
<name>A0ABR7NVH9_9FIRM</name>
<accession>A0ABR7NVH9</accession>
<evidence type="ECO:0000259" key="6">
    <source>
        <dbReference type="Pfam" id="PF03372"/>
    </source>
</evidence>
<evidence type="ECO:0000256" key="1">
    <source>
        <dbReference type="ARBA" id="ARBA00001946"/>
    </source>
</evidence>
<dbReference type="CDD" id="cd09087">
    <property type="entry name" value="Ape1-like_AP-endo"/>
    <property type="match status" value="1"/>
</dbReference>
<keyword evidence="4 7" id="KW-0378">Hydrolase</keyword>
<evidence type="ECO:0000313" key="7">
    <source>
        <dbReference type="EMBL" id="MBC8599621.1"/>
    </source>
</evidence>
<keyword evidence="3" id="KW-0479">Metal-binding</keyword>
<evidence type="ECO:0000313" key="8">
    <source>
        <dbReference type="Proteomes" id="UP000647491"/>
    </source>
</evidence>
<evidence type="ECO:0000256" key="3">
    <source>
        <dbReference type="ARBA" id="ARBA00022723"/>
    </source>
</evidence>
<dbReference type="InterPro" id="IPR005135">
    <property type="entry name" value="Endo/exonuclease/phosphatase"/>
</dbReference>
<protein>
    <submittedName>
        <fullName evidence="7">Exodeoxyribonuclease III</fullName>
        <ecNumber evidence="7">3.1.11.2</ecNumber>
    </submittedName>
</protein>
<organism evidence="7 8">
    <name type="scientific">Enterocloster hominis</name>
    <name type="common">ex Liu et al. 2021</name>
    <dbReference type="NCBI Taxonomy" id="2763663"/>
    <lineage>
        <taxon>Bacteria</taxon>
        <taxon>Bacillati</taxon>
        <taxon>Bacillota</taxon>
        <taxon>Clostridia</taxon>
        <taxon>Lachnospirales</taxon>
        <taxon>Lachnospiraceae</taxon>
        <taxon>Enterocloster</taxon>
    </lineage>
</organism>
<dbReference type="EC" id="3.1.11.2" evidence="7"/>
<comment type="similarity">
    <text evidence="2">Belongs to the DNA repair enzymes AP/ExoA family.</text>
</comment>
<dbReference type="RefSeq" id="WP_022273490.1">
    <property type="nucleotide sequence ID" value="NZ_JACRTJ010000023.1"/>
</dbReference>
<dbReference type="Pfam" id="PF03372">
    <property type="entry name" value="Exo_endo_phos"/>
    <property type="match status" value="1"/>
</dbReference>
<comment type="cofactor">
    <cofactor evidence="1">
        <name>Mg(2+)</name>
        <dbReference type="ChEBI" id="CHEBI:18420"/>
    </cofactor>
</comment>
<dbReference type="PROSITE" id="PS00726">
    <property type="entry name" value="AP_NUCLEASE_F1_1"/>
    <property type="match status" value="1"/>
</dbReference>
<comment type="caution">
    <text evidence="7">The sequence shown here is derived from an EMBL/GenBank/DDBJ whole genome shotgun (WGS) entry which is preliminary data.</text>
</comment>
<evidence type="ECO:0000256" key="2">
    <source>
        <dbReference type="ARBA" id="ARBA00007092"/>
    </source>
</evidence>
<dbReference type="InterPro" id="IPR036691">
    <property type="entry name" value="Endo/exonu/phosph_ase_sf"/>
</dbReference>
<dbReference type="Proteomes" id="UP000647491">
    <property type="component" value="Unassembled WGS sequence"/>
</dbReference>
<dbReference type="PANTHER" id="PTHR22748:SF6">
    <property type="entry name" value="DNA-(APURINIC OR APYRIMIDINIC SITE) ENDONUCLEASE"/>
    <property type="match status" value="1"/>
</dbReference>
<dbReference type="PANTHER" id="PTHR22748">
    <property type="entry name" value="AP ENDONUCLEASE"/>
    <property type="match status" value="1"/>
</dbReference>
<evidence type="ECO:0000256" key="5">
    <source>
        <dbReference type="ARBA" id="ARBA00022842"/>
    </source>
</evidence>
<gene>
    <name evidence="7" type="primary">xth</name>
    <name evidence="7" type="ORF">H8708_10355</name>
</gene>
<dbReference type="NCBIfam" id="TIGR00633">
    <property type="entry name" value="xth"/>
    <property type="match status" value="1"/>
</dbReference>
<dbReference type="InterPro" id="IPR020847">
    <property type="entry name" value="AP_endonuclease_F1_BS"/>
</dbReference>
<feature type="domain" description="Endonuclease/exonuclease/phosphatase" evidence="6">
    <location>
        <begin position="5"/>
        <end position="243"/>
    </location>
</feature>
<dbReference type="NCBIfam" id="TIGR00195">
    <property type="entry name" value="exoDNase_III"/>
    <property type="match status" value="1"/>
</dbReference>
<dbReference type="GO" id="GO:0008311">
    <property type="term" value="F:double-stranded DNA 3'-5' DNA exonuclease activity"/>
    <property type="evidence" value="ECO:0007669"/>
    <property type="project" value="UniProtKB-EC"/>
</dbReference>
<evidence type="ECO:0000256" key="4">
    <source>
        <dbReference type="ARBA" id="ARBA00022801"/>
    </source>
</evidence>
<dbReference type="Gene3D" id="3.60.10.10">
    <property type="entry name" value="Endonuclease/exonuclease/phosphatase"/>
    <property type="match status" value="1"/>
</dbReference>